<reference evidence="3 4" key="1">
    <citation type="submission" date="2019-03" db="EMBL/GenBank/DDBJ databases">
        <title>Genomic Encyclopedia of Type Strains, Phase IV (KMG-IV): sequencing the most valuable type-strain genomes for metagenomic binning, comparative biology and taxonomic classification.</title>
        <authorList>
            <person name="Goeker M."/>
        </authorList>
    </citation>
    <scope>NUCLEOTIDE SEQUENCE [LARGE SCALE GENOMIC DNA]</scope>
    <source>
        <strain evidence="3 4">DSM 203</strain>
    </source>
</reference>
<dbReference type="SUPFAM" id="SSF53335">
    <property type="entry name" value="S-adenosyl-L-methionine-dependent methyltransferases"/>
    <property type="match status" value="1"/>
</dbReference>
<organism evidence="3 4">
    <name type="scientific">Marichromatium gracile</name>
    <name type="common">Chromatium gracile</name>
    <dbReference type="NCBI Taxonomy" id="1048"/>
    <lineage>
        <taxon>Bacteria</taxon>
        <taxon>Pseudomonadati</taxon>
        <taxon>Pseudomonadota</taxon>
        <taxon>Gammaproteobacteria</taxon>
        <taxon>Chromatiales</taxon>
        <taxon>Chromatiaceae</taxon>
        <taxon>Marichromatium</taxon>
    </lineage>
</organism>
<protein>
    <submittedName>
        <fullName evidence="3">Methyltransferase family protein</fullName>
    </submittedName>
</protein>
<dbReference type="GO" id="GO:0032259">
    <property type="term" value="P:methylation"/>
    <property type="evidence" value="ECO:0007669"/>
    <property type="project" value="UniProtKB-KW"/>
</dbReference>
<keyword evidence="1 3" id="KW-0808">Transferase</keyword>
<dbReference type="InterPro" id="IPR050447">
    <property type="entry name" value="Erg6_SMT_methyltransf"/>
</dbReference>
<accession>A0A4V2W9A8</accession>
<comment type="caution">
    <text evidence="3">The sequence shown here is derived from an EMBL/GenBank/DDBJ whole genome shotgun (WGS) entry which is preliminary data.</text>
</comment>
<feature type="domain" description="Methyltransferase type 11" evidence="2">
    <location>
        <begin position="72"/>
        <end position="169"/>
    </location>
</feature>
<dbReference type="InterPro" id="IPR013216">
    <property type="entry name" value="Methyltransf_11"/>
</dbReference>
<name>A0A4V2W9A8_MARGR</name>
<dbReference type="Gene3D" id="3.40.50.150">
    <property type="entry name" value="Vaccinia Virus protein VP39"/>
    <property type="match status" value="1"/>
</dbReference>
<evidence type="ECO:0000313" key="4">
    <source>
        <dbReference type="Proteomes" id="UP000295247"/>
    </source>
</evidence>
<dbReference type="InterPro" id="IPR029063">
    <property type="entry name" value="SAM-dependent_MTases_sf"/>
</dbReference>
<dbReference type="PANTHER" id="PTHR44068:SF11">
    <property type="entry name" value="GERANYL DIPHOSPHATE 2-C-METHYLTRANSFERASE"/>
    <property type="match status" value="1"/>
</dbReference>
<dbReference type="GO" id="GO:0008757">
    <property type="term" value="F:S-adenosylmethionine-dependent methyltransferase activity"/>
    <property type="evidence" value="ECO:0007669"/>
    <property type="project" value="InterPro"/>
</dbReference>
<dbReference type="EMBL" id="SMDC01000009">
    <property type="protein sequence ID" value="TCW34660.1"/>
    <property type="molecule type" value="Genomic_DNA"/>
</dbReference>
<dbReference type="AlphaFoldDB" id="A0A4V2W9A8"/>
<proteinExistence type="predicted"/>
<dbReference type="RefSeq" id="WP_132230157.1">
    <property type="nucleotide sequence ID" value="NZ_NRRH01000022.1"/>
</dbReference>
<dbReference type="PANTHER" id="PTHR44068">
    <property type="entry name" value="ZGC:194242"/>
    <property type="match status" value="1"/>
</dbReference>
<dbReference type="CDD" id="cd02440">
    <property type="entry name" value="AdoMet_MTases"/>
    <property type="match status" value="1"/>
</dbReference>
<keyword evidence="3" id="KW-0489">Methyltransferase</keyword>
<sequence length="279" mass="30414">MSQSTYARSLAARYAPEDLQQRLRAALCEEALDPDRLDCDDIAAIDQLHVGGREASRRLLERAGVEPGARVLDLGCGTGGSARLLMAEYGLQVTGIDLTAGFVGVADWLTRATGMAASGDFVCGDAQRLPFTEGAFDLIWAQHVLLNVPDMMRVLLEAQRVLCPGGRILVHEVVAGDAEDALRFPVPWADSPRHSHLLEREALIERFTGHGFRAAFVDDITADGLRWRQKHSARERRDGGAVLGPALIFGEGFGIMASNLMENLAADRIRILQAGFVRR</sequence>
<evidence type="ECO:0000259" key="2">
    <source>
        <dbReference type="Pfam" id="PF08241"/>
    </source>
</evidence>
<gene>
    <name evidence="3" type="ORF">EDC29_10920</name>
</gene>
<dbReference type="Proteomes" id="UP000295247">
    <property type="component" value="Unassembled WGS sequence"/>
</dbReference>
<dbReference type="Pfam" id="PF08241">
    <property type="entry name" value="Methyltransf_11"/>
    <property type="match status" value="1"/>
</dbReference>
<evidence type="ECO:0000256" key="1">
    <source>
        <dbReference type="ARBA" id="ARBA00022679"/>
    </source>
</evidence>
<evidence type="ECO:0000313" key="3">
    <source>
        <dbReference type="EMBL" id="TCW34660.1"/>
    </source>
</evidence>